<reference evidence="2" key="2">
    <citation type="journal article" date="2021" name="PeerJ">
        <title>Extensive microbial diversity within the chicken gut microbiome revealed by metagenomics and culture.</title>
        <authorList>
            <person name="Gilroy R."/>
            <person name="Ravi A."/>
            <person name="Getino M."/>
            <person name="Pursley I."/>
            <person name="Horton D.L."/>
            <person name="Alikhan N.F."/>
            <person name="Baker D."/>
            <person name="Gharbi K."/>
            <person name="Hall N."/>
            <person name="Watson M."/>
            <person name="Adriaenssens E.M."/>
            <person name="Foster-Nyarko E."/>
            <person name="Jarju S."/>
            <person name="Secka A."/>
            <person name="Antonio M."/>
            <person name="Oren A."/>
            <person name="Chaudhuri R.R."/>
            <person name="La Ragione R."/>
            <person name="Hildebrand F."/>
            <person name="Pallen M.J."/>
        </authorList>
    </citation>
    <scope>NUCLEOTIDE SEQUENCE</scope>
    <source>
        <strain evidence="2">7293</strain>
    </source>
</reference>
<evidence type="ECO:0000313" key="3">
    <source>
        <dbReference type="Proteomes" id="UP000823615"/>
    </source>
</evidence>
<organism evidence="2 3">
    <name type="scientific">Candidatus Ornithospirochaeta stercoripullorum</name>
    <dbReference type="NCBI Taxonomy" id="2840899"/>
    <lineage>
        <taxon>Bacteria</taxon>
        <taxon>Pseudomonadati</taxon>
        <taxon>Spirochaetota</taxon>
        <taxon>Spirochaetia</taxon>
        <taxon>Spirochaetales</taxon>
        <taxon>Spirochaetaceae</taxon>
        <taxon>Spirochaetaceae incertae sedis</taxon>
        <taxon>Candidatus Ornithospirochaeta</taxon>
    </lineage>
</organism>
<dbReference type="EMBL" id="JADIMT010000062">
    <property type="protein sequence ID" value="MBO8436322.1"/>
    <property type="molecule type" value="Genomic_DNA"/>
</dbReference>
<gene>
    <name evidence="2" type="ORF">IAA97_05035</name>
</gene>
<evidence type="ECO:0000313" key="2">
    <source>
        <dbReference type="EMBL" id="MBO8436322.1"/>
    </source>
</evidence>
<evidence type="ECO:0008006" key="4">
    <source>
        <dbReference type="Google" id="ProtNLM"/>
    </source>
</evidence>
<evidence type="ECO:0000256" key="1">
    <source>
        <dbReference type="SAM" id="SignalP"/>
    </source>
</evidence>
<dbReference type="AlphaFoldDB" id="A0A9D9DYQ1"/>
<comment type="caution">
    <text evidence="2">The sequence shown here is derived from an EMBL/GenBank/DDBJ whole genome shotgun (WGS) entry which is preliminary data.</text>
</comment>
<dbReference type="Gene3D" id="1.20.1600.10">
    <property type="entry name" value="Outer membrane efflux proteins (OEP)"/>
    <property type="match status" value="1"/>
</dbReference>
<dbReference type="Proteomes" id="UP000823615">
    <property type="component" value="Unassembled WGS sequence"/>
</dbReference>
<protein>
    <recommendedName>
        <fullName evidence="4">TolC family protein</fullName>
    </recommendedName>
</protein>
<name>A0A9D9DYQ1_9SPIO</name>
<feature type="signal peptide" evidence="1">
    <location>
        <begin position="1"/>
        <end position="18"/>
    </location>
</feature>
<reference evidence="2" key="1">
    <citation type="submission" date="2020-10" db="EMBL/GenBank/DDBJ databases">
        <authorList>
            <person name="Gilroy R."/>
        </authorList>
    </citation>
    <scope>NUCLEOTIDE SEQUENCE</scope>
    <source>
        <strain evidence="2">7293</strain>
    </source>
</reference>
<proteinExistence type="predicted"/>
<sequence>MKHCVFVLLFLQLFAVHAASYDEIMTSSLSGSYLAEEAEIRHSAGLISISEAELDDEIMLGAELSVSPLLNNMEAVSVDDLSFSFTSPDSDTTFSASIPFAIAYDRSGGYLSPSASFRHVFDWGHDDDELEDLQVEVLRLSVSREYEEDMLSLERSVISILTELLTNEKDINEAREALSDAQAEESDAVTLDLMSEDSLAFLELQLARARAEDTLLILERERNALVLRYHSLTGLEWDGVEDIPDPSFPDILAFTTSSTVDEARLQAEIAKEEVLVTESLQNPERLVTGLDASSMIEMGQGWDSTSSPLSLSASIGWEGDAWSLIASGGGSWDADFAFSPQLTITASWENGSSESDDLTLRSLRNTARMRSVEAANARREFQESSEDLWSSIVRWEREKAELDADVRYQNAFCEMQELKYERGLITQEELEDSSDELSSLLLELDIKKLEGLALEAEAESLVL</sequence>
<feature type="chain" id="PRO_5039459311" description="TolC family protein" evidence="1">
    <location>
        <begin position="19"/>
        <end position="463"/>
    </location>
</feature>
<accession>A0A9D9DYQ1</accession>
<keyword evidence="1" id="KW-0732">Signal</keyword>